<dbReference type="PANTHER" id="PTHR43540">
    <property type="entry name" value="PEROXYUREIDOACRYLATE/UREIDOACRYLATE AMIDOHYDROLASE-RELATED"/>
    <property type="match status" value="1"/>
</dbReference>
<dbReference type="RefSeq" id="WP_124708141.1">
    <property type="nucleotide sequence ID" value="NZ_CP033972.1"/>
</dbReference>
<protein>
    <submittedName>
        <fullName evidence="3">Isochorismatase family protein YecD</fullName>
        <ecNumber evidence="3">3.-.-.-</ecNumber>
    </submittedName>
</protein>
<dbReference type="InterPro" id="IPR050272">
    <property type="entry name" value="Isochorismatase-like_hydrls"/>
</dbReference>
<evidence type="ECO:0000259" key="2">
    <source>
        <dbReference type="Pfam" id="PF00857"/>
    </source>
</evidence>
<organism evidence="3 4">
    <name type="scientific">Gordonia insulae</name>
    <dbReference type="NCBI Taxonomy" id="2420509"/>
    <lineage>
        <taxon>Bacteria</taxon>
        <taxon>Bacillati</taxon>
        <taxon>Actinomycetota</taxon>
        <taxon>Actinomycetes</taxon>
        <taxon>Mycobacteriales</taxon>
        <taxon>Gordoniaceae</taxon>
        <taxon>Gordonia</taxon>
    </lineage>
</organism>
<name>A0A3G8JK14_9ACTN</name>
<keyword evidence="4" id="KW-1185">Reference proteome</keyword>
<gene>
    <name evidence="3" type="primary">yecD_2</name>
    <name evidence="3" type="ORF">D7316_02023</name>
</gene>
<dbReference type="EC" id="3.-.-.-" evidence="3"/>
<sequence>MTNGDDSSAATAVLCVECQNGVLGPDAVLPALGADSTILVDTLARLLCTARSSGIQVIHATHEGNVGARIPGTARLWRSLGPATAHWEHGTPETQVVSALFDTVDLVVPRHHGLFPTLDTELIPVLRGHGIATVVLVGVSLNVALPFTAGHLSQSGFRVVVPRDAVAGTPPEYAEMALRHSIAMVADLTTTDKLITRWSSR</sequence>
<evidence type="ECO:0000313" key="4">
    <source>
        <dbReference type="Proteomes" id="UP000271469"/>
    </source>
</evidence>
<dbReference type="Proteomes" id="UP000271469">
    <property type="component" value="Chromosome"/>
</dbReference>
<dbReference type="CDD" id="cd00431">
    <property type="entry name" value="cysteine_hydrolases"/>
    <property type="match status" value="1"/>
</dbReference>
<reference evidence="3 4" key="1">
    <citation type="submission" date="2018-11" db="EMBL/GenBank/DDBJ databases">
        <title>Gordonia insulae sp. nov., isolated from an island soil.</title>
        <authorList>
            <person name="Kim Y.S."/>
            <person name="Kim S.B."/>
        </authorList>
    </citation>
    <scope>NUCLEOTIDE SEQUENCE [LARGE SCALE GENOMIC DNA]</scope>
    <source>
        <strain evidence="3 4">MMS17-SY073</strain>
    </source>
</reference>
<dbReference type="InterPro" id="IPR036380">
    <property type="entry name" value="Isochorismatase-like_sf"/>
</dbReference>
<evidence type="ECO:0000256" key="1">
    <source>
        <dbReference type="ARBA" id="ARBA00022801"/>
    </source>
</evidence>
<dbReference type="SUPFAM" id="SSF52499">
    <property type="entry name" value="Isochorismatase-like hydrolases"/>
    <property type="match status" value="1"/>
</dbReference>
<dbReference type="PANTHER" id="PTHR43540:SF16">
    <property type="entry name" value="ISOCHORISMATASE-LIKE DOMAIN-CONTAINING PROTEIN"/>
    <property type="match status" value="1"/>
</dbReference>
<dbReference type="Gene3D" id="3.40.50.850">
    <property type="entry name" value="Isochorismatase-like"/>
    <property type="match status" value="1"/>
</dbReference>
<dbReference type="InterPro" id="IPR000868">
    <property type="entry name" value="Isochorismatase-like_dom"/>
</dbReference>
<feature type="domain" description="Isochorismatase-like" evidence="2">
    <location>
        <begin position="11"/>
        <end position="192"/>
    </location>
</feature>
<dbReference type="EMBL" id="CP033972">
    <property type="protein sequence ID" value="AZG45427.1"/>
    <property type="molecule type" value="Genomic_DNA"/>
</dbReference>
<dbReference type="OrthoDB" id="4549719at2"/>
<accession>A0A3G8JK14</accession>
<dbReference type="Pfam" id="PF00857">
    <property type="entry name" value="Isochorismatase"/>
    <property type="match status" value="1"/>
</dbReference>
<proteinExistence type="predicted"/>
<evidence type="ECO:0000313" key="3">
    <source>
        <dbReference type="EMBL" id="AZG45427.1"/>
    </source>
</evidence>
<dbReference type="AlphaFoldDB" id="A0A3G8JK14"/>
<keyword evidence="1 3" id="KW-0378">Hydrolase</keyword>
<dbReference type="GO" id="GO:0016787">
    <property type="term" value="F:hydrolase activity"/>
    <property type="evidence" value="ECO:0007669"/>
    <property type="project" value="UniProtKB-KW"/>
</dbReference>
<dbReference type="KEGG" id="gom:D7316_02023"/>